<dbReference type="RefSeq" id="WP_178266387.1">
    <property type="nucleotide sequence ID" value="NZ_JAPZVM010000003.1"/>
</dbReference>
<name>A0ABT4PGE8_9BACT</name>
<protein>
    <recommendedName>
        <fullName evidence="3">Dihydroorotase catalytic domain-containing protein</fullName>
    </recommendedName>
</protein>
<feature type="chain" id="PRO_5046665333" description="Dihydroorotase catalytic domain-containing protein" evidence="2">
    <location>
        <begin position="22"/>
        <end position="156"/>
    </location>
</feature>
<dbReference type="InterPro" id="IPR024403">
    <property type="entry name" value="DHOase_cat"/>
</dbReference>
<evidence type="ECO:0000256" key="2">
    <source>
        <dbReference type="SAM" id="SignalP"/>
    </source>
</evidence>
<reference evidence="4" key="1">
    <citation type="submission" date="2022-12" db="EMBL/GenBank/DDBJ databases">
        <title>Phocaeicola acetigenes sp. nov., isolated feces from a healthy human.</title>
        <authorList>
            <person name="Do H."/>
            <person name="Ha Y.B."/>
            <person name="Kim J.-S."/>
            <person name="Suh M.K."/>
            <person name="Kim H.S."/>
            <person name="Lee J.-S."/>
        </authorList>
    </citation>
    <scope>NUCLEOTIDE SEQUENCE</scope>
    <source>
        <strain evidence="4">KGMB11183</strain>
    </source>
</reference>
<comment type="caution">
    <text evidence="4">The sequence shown here is derived from an EMBL/GenBank/DDBJ whole genome shotgun (WGS) entry which is preliminary data.</text>
</comment>
<evidence type="ECO:0000313" key="4">
    <source>
        <dbReference type="EMBL" id="MCZ8372113.1"/>
    </source>
</evidence>
<evidence type="ECO:0000259" key="3">
    <source>
        <dbReference type="Pfam" id="PF12890"/>
    </source>
</evidence>
<dbReference type="Pfam" id="PF12890">
    <property type="entry name" value="DHOase"/>
    <property type="match status" value="1"/>
</dbReference>
<proteinExistence type="predicted"/>
<keyword evidence="5" id="KW-1185">Reference proteome</keyword>
<evidence type="ECO:0000256" key="1">
    <source>
        <dbReference type="ARBA" id="ARBA00022975"/>
    </source>
</evidence>
<evidence type="ECO:0000313" key="5">
    <source>
        <dbReference type="Proteomes" id="UP001141933"/>
    </source>
</evidence>
<keyword evidence="1" id="KW-0665">Pyrimidine biosynthesis</keyword>
<dbReference type="Proteomes" id="UP001141933">
    <property type="component" value="Unassembled WGS sequence"/>
</dbReference>
<feature type="domain" description="Dihydroorotase catalytic" evidence="3">
    <location>
        <begin position="42"/>
        <end position="141"/>
    </location>
</feature>
<feature type="signal peptide" evidence="2">
    <location>
        <begin position="1"/>
        <end position="21"/>
    </location>
</feature>
<accession>A0ABT4PGE8</accession>
<keyword evidence="2" id="KW-0732">Signal</keyword>
<gene>
    <name evidence="4" type="ORF">O6P32_05230</name>
</gene>
<sequence>MRKKGFAAFAALSFIAFQLSAQDLKPTQWKAYGVSFKAPSDISIEDDSEEGYIVYNDTYYITVQMLDGEGIKQSELATELKNIATDDEVTEQTPVKTFELPHFYGVQLQGKCETDRCIYSYLLARDGGSGFYVSIVYKQENDPNPERILKSFALED</sequence>
<dbReference type="EMBL" id="JAPZVM010000003">
    <property type="protein sequence ID" value="MCZ8372113.1"/>
    <property type="molecule type" value="Genomic_DNA"/>
</dbReference>
<organism evidence="4 5">
    <name type="scientific">Phocaeicola acetigenes</name>
    <dbReference type="NCBI Taxonomy" id="3016083"/>
    <lineage>
        <taxon>Bacteria</taxon>
        <taxon>Pseudomonadati</taxon>
        <taxon>Bacteroidota</taxon>
        <taxon>Bacteroidia</taxon>
        <taxon>Bacteroidales</taxon>
        <taxon>Bacteroidaceae</taxon>
        <taxon>Phocaeicola</taxon>
    </lineage>
</organism>